<keyword evidence="6" id="KW-0460">Magnesium</keyword>
<evidence type="ECO:0000256" key="2">
    <source>
        <dbReference type="ARBA" id="ARBA00009997"/>
    </source>
</evidence>
<dbReference type="Gene3D" id="3.90.1560.10">
    <property type="entry name" value="ComB-like"/>
    <property type="match status" value="1"/>
</dbReference>
<gene>
    <name evidence="8" type="ORF">LL252_06940</name>
</gene>
<comment type="catalytic activity">
    <reaction evidence="7">
        <text>(2R)-O-phospho-3-sulfolactate + H2O = (2R)-3-sulfolactate + phosphate</text>
        <dbReference type="Rhea" id="RHEA:23416"/>
        <dbReference type="ChEBI" id="CHEBI:15377"/>
        <dbReference type="ChEBI" id="CHEBI:15597"/>
        <dbReference type="ChEBI" id="CHEBI:43474"/>
        <dbReference type="ChEBI" id="CHEBI:58738"/>
        <dbReference type="EC" id="3.1.3.71"/>
    </reaction>
</comment>
<dbReference type="GO" id="GO:0000287">
    <property type="term" value="F:magnesium ion binding"/>
    <property type="evidence" value="ECO:0007669"/>
    <property type="project" value="InterPro"/>
</dbReference>
<dbReference type="EMBL" id="JAJGNA010000006">
    <property type="protein sequence ID" value="MCC4308305.1"/>
    <property type="molecule type" value="Genomic_DNA"/>
</dbReference>
<evidence type="ECO:0000256" key="3">
    <source>
        <dbReference type="ARBA" id="ARBA00012953"/>
    </source>
</evidence>
<evidence type="ECO:0000256" key="1">
    <source>
        <dbReference type="ARBA" id="ARBA00001946"/>
    </source>
</evidence>
<keyword evidence="5" id="KW-0378">Hydrolase</keyword>
<comment type="similarity">
    <text evidence="2">Belongs to the ComB family.</text>
</comment>
<sequence length="238" mass="25915">MPASFSNPAARMEIKIAQGHNPPHNVHGITVVIDVIRAFTTCHEAFLGGASHVYPVASPDDAFALRRDYPQGLLVGEVEALPIEGFDHGNSPWEIRHTDVRDRYLIMRTTNGVAATLRARDSRQVLVAALVNARATARYILEQAPPTVVLVASHPTGDEDVACAEYLRTLLGGEGISLQEARERTLNAFAARKFLDGRHPRLRPQDIEMAASDAGEDALVMGVTYEPVPRIDVVPAGR</sequence>
<dbReference type="InterPro" id="IPR005238">
    <property type="entry name" value="ComB-like"/>
</dbReference>
<dbReference type="Pfam" id="PF04029">
    <property type="entry name" value="2-ph_phosp"/>
    <property type="match status" value="1"/>
</dbReference>
<dbReference type="GO" id="GO:0050545">
    <property type="term" value="F:sulfopyruvate decarboxylase activity"/>
    <property type="evidence" value="ECO:0007669"/>
    <property type="project" value="TreeGrafter"/>
</dbReference>
<dbReference type="GO" id="GO:0050532">
    <property type="term" value="F:2-phosphosulfolactate phosphatase activity"/>
    <property type="evidence" value="ECO:0007669"/>
    <property type="project" value="UniProtKB-EC"/>
</dbReference>
<dbReference type="RefSeq" id="WP_228233545.1">
    <property type="nucleotide sequence ID" value="NZ_JADDOL010000005.1"/>
</dbReference>
<proteinExistence type="inferred from homology"/>
<organism evidence="8 9">
    <name type="scientific">Alloalcanivorax marinus</name>
    <dbReference type="NCBI Taxonomy" id="1177169"/>
    <lineage>
        <taxon>Bacteria</taxon>
        <taxon>Pseudomonadati</taxon>
        <taxon>Pseudomonadota</taxon>
        <taxon>Gammaproteobacteria</taxon>
        <taxon>Oceanospirillales</taxon>
        <taxon>Alcanivoracaceae</taxon>
        <taxon>Alloalcanivorax</taxon>
    </lineage>
</organism>
<keyword evidence="9" id="KW-1185">Reference proteome</keyword>
<protein>
    <recommendedName>
        <fullName evidence="4">Probable 2-phosphosulfolactate phosphatase</fullName>
        <ecNumber evidence="3">3.1.3.71</ecNumber>
    </recommendedName>
</protein>
<dbReference type="EC" id="3.1.3.71" evidence="3"/>
<name>A0A9Q3UKY4_9GAMM</name>
<dbReference type="AlphaFoldDB" id="A0A9Q3UKY4"/>
<evidence type="ECO:0000256" key="6">
    <source>
        <dbReference type="ARBA" id="ARBA00022842"/>
    </source>
</evidence>
<evidence type="ECO:0000256" key="7">
    <source>
        <dbReference type="ARBA" id="ARBA00033711"/>
    </source>
</evidence>
<evidence type="ECO:0000313" key="9">
    <source>
        <dbReference type="Proteomes" id="UP001108027"/>
    </source>
</evidence>
<dbReference type="Proteomes" id="UP001108027">
    <property type="component" value="Unassembled WGS sequence"/>
</dbReference>
<evidence type="ECO:0000313" key="8">
    <source>
        <dbReference type="EMBL" id="MCC4308305.1"/>
    </source>
</evidence>
<dbReference type="SUPFAM" id="SSF142823">
    <property type="entry name" value="ComB-like"/>
    <property type="match status" value="1"/>
</dbReference>
<dbReference type="InterPro" id="IPR036702">
    <property type="entry name" value="ComB-like_sf"/>
</dbReference>
<evidence type="ECO:0000256" key="5">
    <source>
        <dbReference type="ARBA" id="ARBA00022801"/>
    </source>
</evidence>
<evidence type="ECO:0000256" key="4">
    <source>
        <dbReference type="ARBA" id="ARBA00021948"/>
    </source>
</evidence>
<comment type="cofactor">
    <cofactor evidence="1">
        <name>Mg(2+)</name>
        <dbReference type="ChEBI" id="CHEBI:18420"/>
    </cofactor>
</comment>
<reference evidence="8" key="1">
    <citation type="submission" date="2021-10" db="EMBL/GenBank/DDBJ databases">
        <title>The diversity and Nitrogen Metabolism of Culturable Nitrate-Utilizing Bacteria Within the Oxygen Minimum Zone of the Changjiang (Yangtze River)Estuary.</title>
        <authorList>
            <person name="Zhang D."/>
            <person name="Zheng J."/>
            <person name="Liu S."/>
            <person name="He W."/>
        </authorList>
    </citation>
    <scope>NUCLEOTIDE SEQUENCE</scope>
    <source>
        <strain evidence="8">FXH-223</strain>
    </source>
</reference>
<comment type="caution">
    <text evidence="8">The sequence shown here is derived from an EMBL/GenBank/DDBJ whole genome shotgun (WGS) entry which is preliminary data.</text>
</comment>
<dbReference type="PANTHER" id="PTHR37311:SF1">
    <property type="entry name" value="2-PHOSPHOSULFOLACTATE PHOSPHATASE-RELATED"/>
    <property type="match status" value="1"/>
</dbReference>
<accession>A0A9Q3UKY4</accession>
<dbReference type="PANTHER" id="PTHR37311">
    <property type="entry name" value="2-PHOSPHOSULFOLACTATE PHOSPHATASE-RELATED"/>
    <property type="match status" value="1"/>
</dbReference>